<accession>C3JZW8</accession>
<dbReference type="eggNOG" id="ENOG502ZMIK">
    <property type="taxonomic scope" value="Bacteria"/>
</dbReference>
<dbReference type="EMBL" id="AM181176">
    <property type="protein sequence ID" value="CAY50763.1"/>
    <property type="molecule type" value="Genomic_DNA"/>
</dbReference>
<gene>
    <name evidence="2" type="ordered locus">PFLU_4226</name>
</gene>
<dbReference type="HOGENOM" id="CLU_1194071_0_0_6"/>
<name>C3JZW8_PSEFS</name>
<protein>
    <submittedName>
        <fullName evidence="2">Uncharacterized protein</fullName>
    </submittedName>
</protein>
<reference evidence="1" key="2">
    <citation type="submission" date="2023-10" db="EMBL/GenBank/DDBJ databases">
        <authorList>
            <person name="Fortmann-Grote C."/>
        </authorList>
    </citation>
    <scope>NUCLEOTIDE SEQUENCE</scope>
    <source>
        <strain evidence="1">SBW25</strain>
    </source>
</reference>
<dbReference type="EMBL" id="OV986001">
    <property type="protein sequence ID" value="CAI2798416.1"/>
    <property type="molecule type" value="Genomic_DNA"/>
</dbReference>
<proteinExistence type="predicted"/>
<dbReference type="AlphaFoldDB" id="C3JZW8"/>
<reference evidence="2" key="1">
    <citation type="journal article" date="2009" name="Genome Biol.">
        <title>Genomic and genetic analyses of diversity and plant interactions of Pseudomonas fluorescens.</title>
        <authorList>
            <person name="Silby M.W."/>
            <person name="Cerdeno-Tarraga A.M."/>
            <person name="Vernikos G.S."/>
            <person name="Giddens S.R."/>
            <person name="Jackson R.W."/>
            <person name="Preston G.M."/>
            <person name="Zhang X.X."/>
            <person name="Moon C.D."/>
            <person name="Gehrig S.M."/>
            <person name="Godfrey S.A."/>
            <person name="Knight C.G."/>
            <person name="Malone J.G."/>
            <person name="Robinson Z."/>
            <person name="Spiers A.J."/>
            <person name="Harris S."/>
            <person name="Challis G.L."/>
            <person name="Yaxley A.M."/>
            <person name="Harris D."/>
            <person name="Seeger K."/>
            <person name="Murphy L."/>
            <person name="Rutter S."/>
            <person name="Squares R."/>
            <person name="Quail M.A."/>
            <person name="Saunders E."/>
            <person name="Mavromatis K."/>
            <person name="Brettin T.S."/>
            <person name="Bentley S.D."/>
            <person name="Hothersall J."/>
            <person name="Stephens E."/>
            <person name="Thomas C.M."/>
            <person name="Parkhill J."/>
            <person name="Levy S.B."/>
            <person name="Rainey P.B."/>
            <person name="Thomson N.R."/>
        </authorList>
    </citation>
    <scope>NUCLEOTIDE SEQUENCE [LARGE SCALE GENOMIC DNA]</scope>
    <source>
        <strain evidence="2">SBW25</strain>
    </source>
</reference>
<organism evidence="2">
    <name type="scientific">Pseudomonas fluorescens (strain SBW25)</name>
    <dbReference type="NCBI Taxonomy" id="216595"/>
    <lineage>
        <taxon>Bacteria</taxon>
        <taxon>Pseudomonadati</taxon>
        <taxon>Pseudomonadota</taxon>
        <taxon>Gammaproteobacteria</taxon>
        <taxon>Pseudomonadales</taxon>
        <taxon>Pseudomonadaceae</taxon>
        <taxon>Pseudomonas</taxon>
    </lineage>
</organism>
<sequence>MGLLHEQLPLRMQRVNAQHTLLHILQTIRRIHLTRRNLQADARTRHQVTINPLLGRVQLRIRPTKPLAIPQMNPRLVFHFNIHAQVLEQHLGRTDHRILSLVGQVRIEVENVVVLDALVSRQVRLMIPHRLEQAARREKALVHAKVGQARGNLGIDGVGHGQVEQSVDGQCHAHSFLNYPQLPLWRGSLLPLGREAALIGVRVLPDNPRQPVLGLLRSPPGASALATRRTDR</sequence>
<dbReference type="KEGG" id="pfs:PFLU_4226"/>
<evidence type="ECO:0000313" key="2">
    <source>
        <dbReference type="EMBL" id="CAY50763.1"/>
    </source>
</evidence>
<dbReference type="Proteomes" id="UP001152918">
    <property type="component" value="Chromosome"/>
</dbReference>
<evidence type="ECO:0000313" key="1">
    <source>
        <dbReference type="EMBL" id="CAI2798416.1"/>
    </source>
</evidence>